<sequence>MIKLKYIYIGLGFLFFFIGTVGIVIPLLPTTPFLLLASFCFAKGSERFNNWFKSTKIYKNNLESFEKNRSMTLKSKLCILIPVSCMLLFAFFMMNNTYGRGFIVLLILFKYYYFIFKIKTIPTGAMEQKSPSLD</sequence>
<keyword evidence="1" id="KW-0812">Transmembrane</keyword>
<dbReference type="RefSeq" id="WP_066048128.1">
    <property type="nucleotide sequence ID" value="NZ_CP014223.1"/>
</dbReference>
<dbReference type="PANTHER" id="PTHR35813:SF1">
    <property type="entry name" value="INNER MEMBRANE PROTEIN YBAN"/>
    <property type="match status" value="1"/>
</dbReference>
<evidence type="ECO:0000313" key="5">
    <source>
        <dbReference type="Proteomes" id="UP000184204"/>
    </source>
</evidence>
<evidence type="ECO:0000313" key="2">
    <source>
        <dbReference type="EMBL" id="AMJ40444.1"/>
    </source>
</evidence>
<dbReference type="KEGG" id="cpro:CPRO_08440"/>
<keyword evidence="4" id="KW-1185">Reference proteome</keyword>
<evidence type="ECO:0000256" key="1">
    <source>
        <dbReference type="SAM" id="Phobius"/>
    </source>
</evidence>
<proteinExistence type="predicted"/>
<accession>A0A0X8VAH3</accession>
<feature type="transmembrane region" description="Helical" evidence="1">
    <location>
        <begin position="6"/>
        <end position="28"/>
    </location>
</feature>
<dbReference type="AlphaFoldDB" id="A0A0X8VAH3"/>
<reference evidence="5" key="4">
    <citation type="submission" date="2016-11" db="EMBL/GenBank/DDBJ databases">
        <authorList>
            <person name="Jaros S."/>
            <person name="Januszkiewicz K."/>
            <person name="Wedrychowicz H."/>
        </authorList>
    </citation>
    <scope>NUCLEOTIDE SEQUENCE [LARGE SCALE GENOMIC DNA]</scope>
    <source>
        <strain evidence="5">DSM 1682</strain>
    </source>
</reference>
<organism evidence="3 5">
    <name type="scientific">Anaerotignum propionicum DSM 1682</name>
    <dbReference type="NCBI Taxonomy" id="991789"/>
    <lineage>
        <taxon>Bacteria</taxon>
        <taxon>Bacillati</taxon>
        <taxon>Bacillota</taxon>
        <taxon>Clostridia</taxon>
        <taxon>Lachnospirales</taxon>
        <taxon>Anaerotignaceae</taxon>
        <taxon>Anaerotignum</taxon>
    </lineage>
</organism>
<keyword evidence="1" id="KW-0472">Membrane</keyword>
<dbReference type="PIRSF" id="PIRSF016789">
    <property type="entry name" value="DUF454"/>
    <property type="match status" value="1"/>
</dbReference>
<dbReference type="EMBL" id="CP014223">
    <property type="protein sequence ID" value="AMJ40444.1"/>
    <property type="molecule type" value="Genomic_DNA"/>
</dbReference>
<dbReference type="Pfam" id="PF04304">
    <property type="entry name" value="DUF454"/>
    <property type="match status" value="1"/>
</dbReference>
<evidence type="ECO:0000313" key="3">
    <source>
        <dbReference type="EMBL" id="SHE41890.1"/>
    </source>
</evidence>
<keyword evidence="1" id="KW-1133">Transmembrane helix</keyword>
<dbReference type="PANTHER" id="PTHR35813">
    <property type="entry name" value="INNER MEMBRANE PROTEIN YBAN"/>
    <property type="match status" value="1"/>
</dbReference>
<dbReference type="Proteomes" id="UP000184204">
    <property type="component" value="Unassembled WGS sequence"/>
</dbReference>
<gene>
    <name evidence="2" type="primary">ybaN</name>
    <name evidence="2" type="ORF">CPRO_08440</name>
    <name evidence="3" type="ORF">SAMN02745151_00638</name>
</gene>
<reference evidence="3" key="3">
    <citation type="submission" date="2016-11" db="EMBL/GenBank/DDBJ databases">
        <authorList>
            <person name="Varghese N."/>
            <person name="Submissions S."/>
        </authorList>
    </citation>
    <scope>NUCLEOTIDE SEQUENCE</scope>
    <source>
        <strain evidence="3">DSM 1682</strain>
    </source>
</reference>
<dbReference type="GO" id="GO:0005886">
    <property type="term" value="C:plasma membrane"/>
    <property type="evidence" value="ECO:0007669"/>
    <property type="project" value="TreeGrafter"/>
</dbReference>
<feature type="transmembrane region" description="Helical" evidence="1">
    <location>
        <begin position="77"/>
        <end position="94"/>
    </location>
</feature>
<reference evidence="4" key="2">
    <citation type="submission" date="2016-01" db="EMBL/GenBank/DDBJ databases">
        <authorList>
            <person name="Poehlein A."/>
            <person name="Schlien K."/>
            <person name="Gottschalk G."/>
            <person name="Buckel W."/>
            <person name="Daniel R."/>
        </authorList>
    </citation>
    <scope>NUCLEOTIDE SEQUENCE [LARGE SCALE GENOMIC DNA]</scope>
    <source>
        <strain evidence="4">X2</strain>
    </source>
</reference>
<name>A0A0X8VAH3_ANAPI</name>
<evidence type="ECO:0000313" key="4">
    <source>
        <dbReference type="Proteomes" id="UP000068026"/>
    </source>
</evidence>
<dbReference type="InterPro" id="IPR007401">
    <property type="entry name" value="DUF454"/>
</dbReference>
<dbReference type="EMBL" id="FQUA01000002">
    <property type="protein sequence ID" value="SHE41890.1"/>
    <property type="molecule type" value="Genomic_DNA"/>
</dbReference>
<reference evidence="2 4" key="1">
    <citation type="journal article" date="2016" name="Genome Announc.">
        <title>Complete Genome Sequence of the Amino Acid-Fermenting Clostridium propionicum X2 (DSM 1682).</title>
        <authorList>
            <person name="Poehlein A."/>
            <person name="Schlien K."/>
            <person name="Chowdhury N.P."/>
            <person name="Gottschalk G."/>
            <person name="Buckel W."/>
            <person name="Daniel R."/>
        </authorList>
    </citation>
    <scope>NUCLEOTIDE SEQUENCE [LARGE SCALE GENOMIC DNA]</scope>
    <source>
        <strain evidence="2 4">X2</strain>
    </source>
</reference>
<protein>
    <submittedName>
        <fullName evidence="2">Inner membrane protein YbaN</fullName>
    </submittedName>
</protein>
<feature type="transmembrane region" description="Helical" evidence="1">
    <location>
        <begin position="100"/>
        <end position="116"/>
    </location>
</feature>
<dbReference type="Proteomes" id="UP000068026">
    <property type="component" value="Chromosome"/>
</dbReference>